<dbReference type="EMBL" id="DS231699">
    <property type="protein sequence ID" value="KNB00063.1"/>
    <property type="molecule type" value="Genomic_DNA"/>
</dbReference>
<protein>
    <submittedName>
        <fullName evidence="1">Uncharacterized protein</fullName>
    </submittedName>
</protein>
<dbReference type="AlphaFoldDB" id="A0A0J9UMC0"/>
<evidence type="ECO:0000313" key="2">
    <source>
        <dbReference type="Proteomes" id="UP000009097"/>
    </source>
</evidence>
<accession>A0A0J9UMC0</accession>
<reference evidence="1" key="2">
    <citation type="journal article" date="2010" name="Nature">
        <title>Comparative genomics reveals mobile pathogenicity chromosomes in Fusarium.</title>
        <authorList>
            <person name="Ma L.J."/>
            <person name="van der Does H.C."/>
            <person name="Borkovich K.A."/>
            <person name="Coleman J.J."/>
            <person name="Daboussi M.J."/>
            <person name="Di Pietro A."/>
            <person name="Dufresne M."/>
            <person name="Freitag M."/>
            <person name="Grabherr M."/>
            <person name="Henrissat B."/>
            <person name="Houterman P.M."/>
            <person name="Kang S."/>
            <person name="Shim W.B."/>
            <person name="Woloshuk C."/>
            <person name="Xie X."/>
            <person name="Xu J.R."/>
            <person name="Antoniw J."/>
            <person name="Baker S.E."/>
            <person name="Bluhm B.H."/>
            <person name="Breakspear A."/>
            <person name="Brown D.W."/>
            <person name="Butchko R.A."/>
            <person name="Chapman S."/>
            <person name="Coulson R."/>
            <person name="Coutinho P.M."/>
            <person name="Danchin E.G."/>
            <person name="Diener A."/>
            <person name="Gale L.R."/>
            <person name="Gardiner D.M."/>
            <person name="Goff S."/>
            <person name="Hammond-Kosack K.E."/>
            <person name="Hilburn K."/>
            <person name="Hua-Van A."/>
            <person name="Jonkers W."/>
            <person name="Kazan K."/>
            <person name="Kodira C.D."/>
            <person name="Koehrsen M."/>
            <person name="Kumar L."/>
            <person name="Lee Y.H."/>
            <person name="Li L."/>
            <person name="Manners J.M."/>
            <person name="Miranda-Saavedra D."/>
            <person name="Mukherjee M."/>
            <person name="Park G."/>
            <person name="Park J."/>
            <person name="Park S.Y."/>
            <person name="Proctor R.H."/>
            <person name="Regev A."/>
            <person name="Ruiz-Roldan M.C."/>
            <person name="Sain D."/>
            <person name="Sakthikumar S."/>
            <person name="Sykes S."/>
            <person name="Schwartz D.C."/>
            <person name="Turgeon B.G."/>
            <person name="Wapinski I."/>
            <person name="Yoder O."/>
            <person name="Young S."/>
            <person name="Zeng Q."/>
            <person name="Zhou S."/>
            <person name="Galagan J."/>
            <person name="Cuomo C.A."/>
            <person name="Kistler H.C."/>
            <person name="Rep M."/>
        </authorList>
    </citation>
    <scope>NUCLEOTIDE SEQUENCE [LARGE SCALE GENOMIC DNA]</scope>
    <source>
        <strain evidence="1">4287</strain>
    </source>
</reference>
<evidence type="ECO:0000313" key="1">
    <source>
        <dbReference type="EMBL" id="KNB00063.1"/>
    </source>
</evidence>
<dbReference type="GeneID" id="28959345"/>
<sequence length="67" mass="7452">MAGTSLQGYANPELMILPYVRRETVRKQVPHGVAVEFGRAYVMTTAIQGKLCVLMAMLDSTMSFSRK</sequence>
<gene>
    <name evidence="1" type="ORF">FOXG_18639</name>
</gene>
<name>A0A0J9UMC0_FUSO4</name>
<dbReference type="RefSeq" id="XP_018238108.1">
    <property type="nucleotide sequence ID" value="XM_018398775.1"/>
</dbReference>
<reference evidence="1" key="1">
    <citation type="submission" date="2007-04" db="EMBL/GenBank/DDBJ databases">
        <authorList>
            <consortium name="The Broad Institute Genome Sequencing Platform"/>
            <person name="Birren B."/>
            <person name="Lander E."/>
            <person name="Galagan J."/>
            <person name="Nusbaum C."/>
            <person name="Devon K."/>
            <person name="Ma L.-J."/>
            <person name="Jaffe D."/>
            <person name="Butler J."/>
            <person name="Alvarez P."/>
            <person name="Gnerre S."/>
            <person name="Grabherr M."/>
            <person name="Kleber M."/>
            <person name="Mauceli E."/>
            <person name="Brockman W."/>
            <person name="MacCallum I.A."/>
            <person name="Young S."/>
            <person name="LaButti K."/>
            <person name="DeCaprio D."/>
            <person name="Crawford M."/>
            <person name="Koehrsen M."/>
            <person name="Engels R."/>
            <person name="Montgomery P."/>
            <person name="Pearson M."/>
            <person name="Howarth C."/>
            <person name="Larson L."/>
            <person name="White J."/>
            <person name="O'Leary S."/>
            <person name="Kodira C."/>
            <person name="Zeng Q."/>
            <person name="Yandava C."/>
            <person name="Alvarado L."/>
            <person name="Kistler C."/>
            <person name="Shim W.-B."/>
            <person name="Kang S."/>
            <person name="Woloshuk C."/>
        </authorList>
    </citation>
    <scope>NUCLEOTIDE SEQUENCE</scope>
    <source>
        <strain evidence="1">4287</strain>
    </source>
</reference>
<proteinExistence type="predicted"/>
<dbReference type="KEGG" id="fox:FOXG_18639"/>
<dbReference type="VEuPathDB" id="FungiDB:FOXG_18639"/>
<dbReference type="Proteomes" id="UP000009097">
    <property type="component" value="Unassembled WGS sequence"/>
</dbReference>
<organism evidence="1 2">
    <name type="scientific">Fusarium oxysporum f. sp. lycopersici (strain 4287 / CBS 123668 / FGSC 9935 / NRRL 34936)</name>
    <name type="common">Fusarium vascular wilt of tomato</name>
    <dbReference type="NCBI Taxonomy" id="426428"/>
    <lineage>
        <taxon>Eukaryota</taxon>
        <taxon>Fungi</taxon>
        <taxon>Dikarya</taxon>
        <taxon>Ascomycota</taxon>
        <taxon>Pezizomycotina</taxon>
        <taxon>Sordariomycetes</taxon>
        <taxon>Hypocreomycetidae</taxon>
        <taxon>Hypocreales</taxon>
        <taxon>Nectriaceae</taxon>
        <taxon>Fusarium</taxon>
        <taxon>Fusarium oxysporum species complex</taxon>
    </lineage>
</organism>